<dbReference type="Proteomes" id="UP000000689">
    <property type="component" value="Chromosome 4"/>
</dbReference>
<evidence type="ECO:0000259" key="7">
    <source>
        <dbReference type="Pfam" id="PF25098"/>
    </source>
</evidence>
<dbReference type="Gene3D" id="6.10.280.230">
    <property type="match status" value="1"/>
</dbReference>
<evidence type="ECO:0000256" key="4">
    <source>
        <dbReference type="ARBA" id="ARBA00022843"/>
    </source>
</evidence>
<organism evidence="8 9">
    <name type="scientific">Naumovozyma dairenensis (strain ATCC 10597 / BCRC 20456 / CBS 421 / NBRC 0211 / NRRL Y-12639)</name>
    <name type="common">Saccharomyces dairenensis</name>
    <dbReference type="NCBI Taxonomy" id="1071378"/>
    <lineage>
        <taxon>Eukaryota</taxon>
        <taxon>Fungi</taxon>
        <taxon>Dikarya</taxon>
        <taxon>Ascomycota</taxon>
        <taxon>Saccharomycotina</taxon>
        <taxon>Saccharomycetes</taxon>
        <taxon>Saccharomycetales</taxon>
        <taxon>Saccharomycetaceae</taxon>
        <taxon>Naumovozyma</taxon>
    </lineage>
</organism>
<dbReference type="AlphaFoldDB" id="G0W9W4"/>
<dbReference type="OrthoDB" id="4035272at2759"/>
<dbReference type="EMBL" id="HE580270">
    <property type="protein sequence ID" value="CCD24575.1"/>
    <property type="molecule type" value="Genomic_DNA"/>
</dbReference>
<evidence type="ECO:0000256" key="5">
    <source>
        <dbReference type="ARBA" id="ARBA00023140"/>
    </source>
</evidence>
<keyword evidence="4" id="KW-0832">Ubl conjugation</keyword>
<reference evidence="8 9" key="1">
    <citation type="journal article" date="2011" name="Proc. Natl. Acad. Sci. U.S.A.">
        <title>Evolutionary erosion of yeast sex chromosomes by mating-type switching accidents.</title>
        <authorList>
            <person name="Gordon J.L."/>
            <person name="Armisen D."/>
            <person name="Proux-Wera E."/>
            <person name="Oheigeartaigh S.S."/>
            <person name="Byrne K.P."/>
            <person name="Wolfe K.H."/>
        </authorList>
    </citation>
    <scope>NUCLEOTIDE SEQUENCE [LARGE SCALE GENOMIC DNA]</scope>
    <source>
        <strain evidence="9">ATCC 10597 / BCRC 20456 / CBS 421 / NBRC 0211 / NRRL Y-12639</strain>
    </source>
</reference>
<dbReference type="STRING" id="1071378.G0W9W4"/>
<keyword evidence="5" id="KW-0576">Peroxisome</keyword>
<accession>G0W9W4</accession>
<evidence type="ECO:0000256" key="1">
    <source>
        <dbReference type="ARBA" id="ARBA00004275"/>
    </source>
</evidence>
<gene>
    <name evidence="8" type="primary">NDAI0D02610</name>
    <name evidence="8" type="ordered locus">NDAI_0D02610</name>
</gene>
<keyword evidence="9" id="KW-1185">Reference proteome</keyword>
<keyword evidence="3" id="KW-0963">Cytoplasm</keyword>
<feature type="domain" description="PEX18/PEX21 C-terminal" evidence="7">
    <location>
        <begin position="232"/>
        <end position="276"/>
    </location>
</feature>
<evidence type="ECO:0000256" key="6">
    <source>
        <dbReference type="SAM" id="MobiDB-lite"/>
    </source>
</evidence>
<dbReference type="InterPro" id="IPR056940">
    <property type="entry name" value="PEX18_PEX21_C"/>
</dbReference>
<dbReference type="OMA" id="CNDNINT"/>
<evidence type="ECO:0000313" key="9">
    <source>
        <dbReference type="Proteomes" id="UP000000689"/>
    </source>
</evidence>
<feature type="compositionally biased region" description="Low complexity" evidence="6">
    <location>
        <begin position="172"/>
        <end position="195"/>
    </location>
</feature>
<protein>
    <recommendedName>
        <fullName evidence="7">PEX18/PEX21 C-terminal domain-containing protein</fullName>
    </recommendedName>
</protein>
<evidence type="ECO:0000313" key="8">
    <source>
        <dbReference type="EMBL" id="CCD24575.1"/>
    </source>
</evidence>
<evidence type="ECO:0000256" key="2">
    <source>
        <dbReference type="ARBA" id="ARBA00004496"/>
    </source>
</evidence>
<dbReference type="HOGENOM" id="CLU_078821_0_0_1"/>
<proteinExistence type="predicted"/>
<dbReference type="RefSeq" id="XP_003669818.1">
    <property type="nucleotide sequence ID" value="XM_003669770.1"/>
</dbReference>
<name>G0W9W4_NAUDC</name>
<dbReference type="GeneID" id="11495080"/>
<dbReference type="Pfam" id="PF25098">
    <property type="entry name" value="PEX18_PEX21_C"/>
    <property type="match status" value="1"/>
</dbReference>
<evidence type="ECO:0000256" key="3">
    <source>
        <dbReference type="ARBA" id="ARBA00022490"/>
    </source>
</evidence>
<sequence length="276" mass="31600">MGTPFCETNPVKRLLSTKDQNYGPFAFNGNRMPNTSHQVPYQVPYNGNGSSLQQQTFERDQVFLNENPQLLQFSPYSNGSNHMSLPVHQNNRTAFNGTSNNNACNSSNDAGSDWVPEFSSMQINDPLEFSQEYKKLYSNYESSKIPGKSTSNSINNQSAQFQLRNKSQLHPQMGSSSQQYNNNMQQQQHQQQHSNQNIDSYFDLEFKSVEEELSRRNEDDTLMTDQERTPMFDEEQSEFQKIAMDIIDSCTTPLSTAESTNVNSKLQRSNFFGLMR</sequence>
<dbReference type="KEGG" id="ndi:NDAI_0D02610"/>
<dbReference type="GO" id="GO:0005777">
    <property type="term" value="C:peroxisome"/>
    <property type="evidence" value="ECO:0007669"/>
    <property type="project" value="UniProtKB-SubCell"/>
</dbReference>
<feature type="region of interest" description="Disordered" evidence="6">
    <location>
        <begin position="164"/>
        <end position="195"/>
    </location>
</feature>
<comment type="subcellular location">
    <subcellularLocation>
        <location evidence="2">Cytoplasm</location>
    </subcellularLocation>
    <subcellularLocation>
        <location evidence="1">Peroxisome</location>
    </subcellularLocation>
</comment>